<dbReference type="InterPro" id="IPR035959">
    <property type="entry name" value="RutC-like_sf"/>
</dbReference>
<proteinExistence type="predicted"/>
<dbReference type="InterPro" id="IPR006175">
    <property type="entry name" value="YjgF/YER057c/UK114"/>
</dbReference>
<dbReference type="Pfam" id="PF01042">
    <property type="entry name" value="Ribonuc_L-PSP"/>
    <property type="match status" value="1"/>
</dbReference>
<protein>
    <submittedName>
        <fullName evidence="1">Uncharacterized protein</fullName>
    </submittedName>
</protein>
<dbReference type="AlphaFoldDB" id="X0RXF8"/>
<dbReference type="Gene3D" id="3.30.1330.40">
    <property type="entry name" value="RutC-like"/>
    <property type="match status" value="1"/>
</dbReference>
<evidence type="ECO:0000313" key="1">
    <source>
        <dbReference type="EMBL" id="GAF73494.1"/>
    </source>
</evidence>
<gene>
    <name evidence="1" type="ORF">S01H1_08052</name>
</gene>
<feature type="non-terminal residue" evidence="1">
    <location>
        <position position="186"/>
    </location>
</feature>
<name>X0RXF8_9ZZZZ</name>
<organism evidence="1">
    <name type="scientific">marine sediment metagenome</name>
    <dbReference type="NCBI Taxonomy" id="412755"/>
    <lineage>
        <taxon>unclassified sequences</taxon>
        <taxon>metagenomes</taxon>
        <taxon>ecological metagenomes</taxon>
    </lineage>
</organism>
<accession>X0RXF8</accession>
<sequence>MPMTKQWKLPIDRPHNLVASAGNLTFLGGAGDFDHCGDIRNRDLVDQIQGSLENIAQLLPVENCSMDDVVKIKAYYTPDDNLSEWGVVAQIANAFKRSPLPVISTLPVPMQPFDNQRIQLQVMAQRNWRSLNDIQVHETPVPESHQHLFKHKSLSSALRAGEFITVANRTAGDLDDHIESELDPVS</sequence>
<dbReference type="SUPFAM" id="SSF55298">
    <property type="entry name" value="YjgF-like"/>
    <property type="match status" value="1"/>
</dbReference>
<comment type="caution">
    <text evidence="1">The sequence shown here is derived from an EMBL/GenBank/DDBJ whole genome shotgun (WGS) entry which is preliminary data.</text>
</comment>
<reference evidence="1" key="1">
    <citation type="journal article" date="2014" name="Front. Microbiol.">
        <title>High frequency of phylogenetically diverse reductive dehalogenase-homologous genes in deep subseafloor sedimentary metagenomes.</title>
        <authorList>
            <person name="Kawai M."/>
            <person name="Futagami T."/>
            <person name="Toyoda A."/>
            <person name="Takaki Y."/>
            <person name="Nishi S."/>
            <person name="Hori S."/>
            <person name="Arai W."/>
            <person name="Tsubouchi T."/>
            <person name="Morono Y."/>
            <person name="Uchiyama I."/>
            <person name="Ito T."/>
            <person name="Fujiyama A."/>
            <person name="Inagaki F."/>
            <person name="Takami H."/>
        </authorList>
    </citation>
    <scope>NUCLEOTIDE SEQUENCE</scope>
    <source>
        <strain evidence="1">Expedition CK06-06</strain>
    </source>
</reference>
<dbReference type="CDD" id="cd00448">
    <property type="entry name" value="YjgF_YER057c_UK114_family"/>
    <property type="match status" value="1"/>
</dbReference>
<dbReference type="EMBL" id="BARS01004131">
    <property type="protein sequence ID" value="GAF73494.1"/>
    <property type="molecule type" value="Genomic_DNA"/>
</dbReference>